<feature type="domain" description="Alcohol dehydrogenase iron-type/glycerol dehydrogenase GldA" evidence="2">
    <location>
        <begin position="12"/>
        <end position="181"/>
    </location>
</feature>
<organism evidence="4 5">
    <name type="scientific">Roseateles aquatilis</name>
    <dbReference type="NCBI Taxonomy" id="431061"/>
    <lineage>
        <taxon>Bacteria</taxon>
        <taxon>Pseudomonadati</taxon>
        <taxon>Pseudomonadota</taxon>
        <taxon>Betaproteobacteria</taxon>
        <taxon>Burkholderiales</taxon>
        <taxon>Sphaerotilaceae</taxon>
        <taxon>Roseateles</taxon>
    </lineage>
</organism>
<evidence type="ECO:0000313" key="4">
    <source>
        <dbReference type="EMBL" id="OWQ83364.1"/>
    </source>
</evidence>
<dbReference type="PANTHER" id="PTHR11496">
    <property type="entry name" value="ALCOHOL DEHYDROGENASE"/>
    <property type="match status" value="1"/>
</dbReference>
<keyword evidence="1" id="KW-0560">Oxidoreductase</keyword>
<dbReference type="EMBL" id="NIOF01000021">
    <property type="protein sequence ID" value="OWQ83364.1"/>
    <property type="molecule type" value="Genomic_DNA"/>
</dbReference>
<dbReference type="Pfam" id="PF00465">
    <property type="entry name" value="Fe-ADH"/>
    <property type="match status" value="1"/>
</dbReference>
<sequence length="380" mass="40485">MSPWKFHNPVDARAGIGALERLPALVGDRRALLIAFPEAEPLGLVGRLRNLLGDRLLAVETDIRPNPDVSWLAPLYERLWRDHADARCVVALGGGSSIDCAKAMLTATPSGRFDELLDHLIDPQAAPLPETGPHRALIAIPTTAGTGSEVTPWATVWDAARSRKHSLHLPWTWPEAALVDPSLMLSLPEGATLASGLDALSHALESLWNVHRNPVSTSLAVSAARAIVATLPALLREPRRLDLREALAVAALQAGLAFSNTRTALAHSLSYEITLTHGVAHGIACSFSLPRVMRLALGRDAALDAQLMSVFGASDADGAVAALERFLAALGVSTDPVDYGIPPADWDARVAEALRGPRGRNFIPAIPAVLPPRPIFRSTP</sequence>
<evidence type="ECO:0000259" key="2">
    <source>
        <dbReference type="Pfam" id="PF00465"/>
    </source>
</evidence>
<dbReference type="Pfam" id="PF25137">
    <property type="entry name" value="ADH_Fe_C"/>
    <property type="match status" value="1"/>
</dbReference>
<protein>
    <submittedName>
        <fullName evidence="4">Alcohol dehydrogenase</fullName>
    </submittedName>
</protein>
<accession>A0A246IT20</accession>
<dbReference type="CDD" id="cd08182">
    <property type="entry name" value="HEPD"/>
    <property type="match status" value="1"/>
</dbReference>
<dbReference type="Gene3D" id="3.40.50.1970">
    <property type="match status" value="1"/>
</dbReference>
<dbReference type="InterPro" id="IPR018211">
    <property type="entry name" value="ADH_Fe_CS"/>
</dbReference>
<dbReference type="InterPro" id="IPR039697">
    <property type="entry name" value="Alcohol_dehydrogenase_Fe"/>
</dbReference>
<dbReference type="PROSITE" id="PS00913">
    <property type="entry name" value="ADH_IRON_1"/>
    <property type="match status" value="1"/>
</dbReference>
<dbReference type="Gene3D" id="1.20.1090.10">
    <property type="entry name" value="Dehydroquinate synthase-like - alpha domain"/>
    <property type="match status" value="1"/>
</dbReference>
<dbReference type="PANTHER" id="PTHR11496:SF83">
    <property type="entry name" value="HYDROXYACID-OXOACID TRANSHYDROGENASE, MITOCHONDRIAL"/>
    <property type="match status" value="1"/>
</dbReference>
<dbReference type="Proteomes" id="UP000197468">
    <property type="component" value="Unassembled WGS sequence"/>
</dbReference>
<comment type="caution">
    <text evidence="4">The sequence shown here is derived from an EMBL/GenBank/DDBJ whole genome shotgun (WGS) entry which is preliminary data.</text>
</comment>
<dbReference type="InterPro" id="IPR001670">
    <property type="entry name" value="ADH_Fe/GldA"/>
</dbReference>
<keyword evidence="5" id="KW-1185">Reference proteome</keyword>
<dbReference type="RefSeq" id="WP_088388428.1">
    <property type="nucleotide sequence ID" value="NZ_NIOF01000021.1"/>
</dbReference>
<dbReference type="InterPro" id="IPR035873">
    <property type="entry name" value="PhpC"/>
</dbReference>
<proteinExistence type="predicted"/>
<dbReference type="GO" id="GO:0004022">
    <property type="term" value="F:alcohol dehydrogenase (NAD+) activity"/>
    <property type="evidence" value="ECO:0007669"/>
    <property type="project" value="TreeGrafter"/>
</dbReference>
<dbReference type="GO" id="GO:0017000">
    <property type="term" value="P:antibiotic biosynthetic process"/>
    <property type="evidence" value="ECO:0007669"/>
    <property type="project" value="InterPro"/>
</dbReference>
<feature type="domain" description="Fe-containing alcohol dehydrogenase-like C-terminal" evidence="3">
    <location>
        <begin position="192"/>
        <end position="354"/>
    </location>
</feature>
<dbReference type="SUPFAM" id="SSF56796">
    <property type="entry name" value="Dehydroquinate synthase-like"/>
    <property type="match status" value="1"/>
</dbReference>
<gene>
    <name evidence="4" type="ORF">CDN99_26290</name>
</gene>
<dbReference type="InterPro" id="IPR056798">
    <property type="entry name" value="ADH_Fe_C"/>
</dbReference>
<dbReference type="AlphaFoldDB" id="A0A246IT20"/>
<evidence type="ECO:0000313" key="5">
    <source>
        <dbReference type="Proteomes" id="UP000197468"/>
    </source>
</evidence>
<evidence type="ECO:0000256" key="1">
    <source>
        <dbReference type="ARBA" id="ARBA00023002"/>
    </source>
</evidence>
<dbReference type="GO" id="GO:0046872">
    <property type="term" value="F:metal ion binding"/>
    <property type="evidence" value="ECO:0007669"/>
    <property type="project" value="InterPro"/>
</dbReference>
<dbReference type="InterPro" id="IPR017775">
    <property type="entry name" value="ADH_Fe_PsrA-like"/>
</dbReference>
<evidence type="ECO:0000259" key="3">
    <source>
        <dbReference type="Pfam" id="PF25137"/>
    </source>
</evidence>
<reference evidence="4 5" key="1">
    <citation type="journal article" date="2008" name="Int. J. Syst. Evol. Microbiol.">
        <title>Description of Roseateles aquatilis sp. nov. and Roseateles terrae sp. nov., in the class Betaproteobacteria, and emended description of the genus Roseateles.</title>
        <authorList>
            <person name="Gomila M."/>
            <person name="Bowien B."/>
            <person name="Falsen E."/>
            <person name="Moore E.R."/>
            <person name="Lalucat J."/>
        </authorList>
    </citation>
    <scope>NUCLEOTIDE SEQUENCE [LARGE SCALE GENOMIC DNA]</scope>
    <source>
        <strain evidence="4 5">CCUG 48205</strain>
    </source>
</reference>
<dbReference type="OrthoDB" id="9815791at2"/>
<name>A0A246IT20_9BURK</name>
<dbReference type="NCBIfam" id="TIGR03405">
    <property type="entry name" value="Phn_Fe-ADH"/>
    <property type="match status" value="1"/>
</dbReference>